<comment type="caution">
    <text evidence="2">The sequence shown here is derived from an EMBL/GenBank/DDBJ whole genome shotgun (WGS) entry which is preliminary data.</text>
</comment>
<dbReference type="AlphaFoldDB" id="A0AAD9USY9"/>
<name>A0AAD9USY9_ACRCE</name>
<reference evidence="2" key="1">
    <citation type="journal article" date="2023" name="G3 (Bethesda)">
        <title>Whole genome assembly and annotation of the endangered Caribbean coral Acropora cervicornis.</title>
        <authorList>
            <person name="Selwyn J.D."/>
            <person name="Vollmer S.V."/>
        </authorList>
    </citation>
    <scope>NUCLEOTIDE SEQUENCE</scope>
    <source>
        <strain evidence="2">K2</strain>
    </source>
</reference>
<keyword evidence="1" id="KW-1133">Transmembrane helix</keyword>
<organism evidence="2 3">
    <name type="scientific">Acropora cervicornis</name>
    <name type="common">Staghorn coral</name>
    <dbReference type="NCBI Taxonomy" id="6130"/>
    <lineage>
        <taxon>Eukaryota</taxon>
        <taxon>Metazoa</taxon>
        <taxon>Cnidaria</taxon>
        <taxon>Anthozoa</taxon>
        <taxon>Hexacorallia</taxon>
        <taxon>Scleractinia</taxon>
        <taxon>Astrocoeniina</taxon>
        <taxon>Acroporidae</taxon>
        <taxon>Acropora</taxon>
    </lineage>
</organism>
<sequence>MVGLVSFDEWRQCNLDERCLHGMVWVSTQEHNSNATVCHVNHHGLVLFEILEGAPLFLCDIILSRWLGLLDTVAQACRVAELAFMGFPFFVLRNVMSAISVAQARRVAELAFMGFLFFLLRNVMGANSVAQACRAAELAFMGFLFLLLRNVMGAISVAQACRVTELAFMGFLLFLLRNVMGAILVTQACRGTQLALHDIFKQEIILMQRMDKSENV</sequence>
<feature type="transmembrane region" description="Helical" evidence="1">
    <location>
        <begin position="138"/>
        <end position="160"/>
    </location>
</feature>
<feature type="transmembrane region" description="Helical" evidence="1">
    <location>
        <begin position="166"/>
        <end position="185"/>
    </location>
</feature>
<evidence type="ECO:0000313" key="3">
    <source>
        <dbReference type="Proteomes" id="UP001249851"/>
    </source>
</evidence>
<gene>
    <name evidence="2" type="ORF">P5673_031017</name>
</gene>
<keyword evidence="1" id="KW-0812">Transmembrane</keyword>
<proteinExistence type="predicted"/>
<evidence type="ECO:0000256" key="1">
    <source>
        <dbReference type="SAM" id="Phobius"/>
    </source>
</evidence>
<evidence type="ECO:0000313" key="2">
    <source>
        <dbReference type="EMBL" id="KAK2548763.1"/>
    </source>
</evidence>
<dbReference type="EMBL" id="JARQWQ010000139">
    <property type="protein sequence ID" value="KAK2548763.1"/>
    <property type="molecule type" value="Genomic_DNA"/>
</dbReference>
<protein>
    <submittedName>
        <fullName evidence="2">Uncharacterized protein</fullName>
    </submittedName>
</protein>
<keyword evidence="1" id="KW-0472">Membrane</keyword>
<keyword evidence="3" id="KW-1185">Reference proteome</keyword>
<reference evidence="2" key="2">
    <citation type="journal article" date="2023" name="Science">
        <title>Genomic signatures of disease resistance in endangered staghorn corals.</title>
        <authorList>
            <person name="Vollmer S.V."/>
            <person name="Selwyn J.D."/>
            <person name="Despard B.A."/>
            <person name="Roesel C.L."/>
        </authorList>
    </citation>
    <scope>NUCLEOTIDE SEQUENCE</scope>
    <source>
        <strain evidence="2">K2</strain>
    </source>
</reference>
<accession>A0AAD9USY9</accession>
<dbReference type="Proteomes" id="UP001249851">
    <property type="component" value="Unassembled WGS sequence"/>
</dbReference>
<feature type="transmembrane region" description="Helical" evidence="1">
    <location>
        <begin position="107"/>
        <end position="126"/>
    </location>
</feature>